<evidence type="ECO:0000313" key="2">
    <source>
        <dbReference type="EMBL" id="GAA3705242.1"/>
    </source>
</evidence>
<dbReference type="InterPro" id="IPR013096">
    <property type="entry name" value="Cupin_2"/>
</dbReference>
<organism evidence="2 3">
    <name type="scientific">Zhihengliuella alba</name>
    <dbReference type="NCBI Taxonomy" id="547018"/>
    <lineage>
        <taxon>Bacteria</taxon>
        <taxon>Bacillati</taxon>
        <taxon>Actinomycetota</taxon>
        <taxon>Actinomycetes</taxon>
        <taxon>Micrococcales</taxon>
        <taxon>Micrococcaceae</taxon>
        <taxon>Zhihengliuella</taxon>
    </lineage>
</organism>
<evidence type="ECO:0000313" key="3">
    <source>
        <dbReference type="Proteomes" id="UP001501536"/>
    </source>
</evidence>
<dbReference type="InterPro" id="IPR014710">
    <property type="entry name" value="RmlC-like_jellyroll"/>
</dbReference>
<dbReference type="Proteomes" id="UP001501536">
    <property type="component" value="Unassembled WGS sequence"/>
</dbReference>
<protein>
    <submittedName>
        <fullName evidence="2">Cupin domain-containing protein</fullName>
    </submittedName>
</protein>
<proteinExistence type="predicted"/>
<dbReference type="Gene3D" id="2.60.120.10">
    <property type="entry name" value="Jelly Rolls"/>
    <property type="match status" value="1"/>
</dbReference>
<dbReference type="InterPro" id="IPR011051">
    <property type="entry name" value="RmlC_Cupin_sf"/>
</dbReference>
<evidence type="ECO:0000259" key="1">
    <source>
        <dbReference type="Pfam" id="PF07883"/>
    </source>
</evidence>
<dbReference type="EMBL" id="BAABCJ010000002">
    <property type="protein sequence ID" value="GAA3705242.1"/>
    <property type="molecule type" value="Genomic_DNA"/>
</dbReference>
<gene>
    <name evidence="2" type="ORF">GCM10022377_18720</name>
</gene>
<dbReference type="RefSeq" id="WP_344883323.1">
    <property type="nucleotide sequence ID" value="NZ_BAABCJ010000002.1"/>
</dbReference>
<reference evidence="3" key="1">
    <citation type="journal article" date="2019" name="Int. J. Syst. Evol. Microbiol.">
        <title>The Global Catalogue of Microorganisms (GCM) 10K type strain sequencing project: providing services to taxonomists for standard genome sequencing and annotation.</title>
        <authorList>
            <consortium name="The Broad Institute Genomics Platform"/>
            <consortium name="The Broad Institute Genome Sequencing Center for Infectious Disease"/>
            <person name="Wu L."/>
            <person name="Ma J."/>
        </authorList>
    </citation>
    <scope>NUCLEOTIDE SEQUENCE [LARGE SCALE GENOMIC DNA]</scope>
    <source>
        <strain evidence="3">JCM 16961</strain>
    </source>
</reference>
<keyword evidence="3" id="KW-1185">Reference proteome</keyword>
<feature type="domain" description="Cupin type-2" evidence="1">
    <location>
        <begin position="30"/>
        <end position="88"/>
    </location>
</feature>
<comment type="caution">
    <text evidence="2">The sequence shown here is derived from an EMBL/GenBank/DDBJ whole genome shotgun (WGS) entry which is preliminary data.</text>
</comment>
<sequence length="238" mass="25741">MNRSLPQFPGGTSVSDLRVYDFASADGCPGGTPHLHTASAEAYVVVGGRGEVHTVSAAGEARDPLEAGSLLWFTPGTVHRLVNHGGLHLAVVMQNAGLPEAGDAVMTFPERVLADPEAYRAAAALPDQEDERADAARARRELALEGYDDLLQAVRRDGAAALDRLHRQAAALVRPRIDQWRRIWAENVEAEVEATRRQLDALADGDPGRLGDATVFRGDPQPEPRLWGMCGRLQTWQA</sequence>
<name>A0ABP7DG16_9MICC</name>
<accession>A0ABP7DG16</accession>
<dbReference type="Pfam" id="PF07883">
    <property type="entry name" value="Cupin_2"/>
    <property type="match status" value="1"/>
</dbReference>
<dbReference type="SUPFAM" id="SSF51182">
    <property type="entry name" value="RmlC-like cupins"/>
    <property type="match status" value="1"/>
</dbReference>